<keyword evidence="3" id="KW-1185">Reference proteome</keyword>
<dbReference type="SUPFAM" id="SSF52218">
    <property type="entry name" value="Flavoproteins"/>
    <property type="match status" value="1"/>
</dbReference>
<dbReference type="RefSeq" id="WP_195168582.1">
    <property type="nucleotide sequence ID" value="NZ_CP062983.1"/>
</dbReference>
<dbReference type="InterPro" id="IPR026816">
    <property type="entry name" value="Flavodoxin_dom"/>
</dbReference>
<evidence type="ECO:0000313" key="2">
    <source>
        <dbReference type="EMBL" id="QPC80507.1"/>
    </source>
</evidence>
<dbReference type="PROSITE" id="PS50902">
    <property type="entry name" value="FLAVODOXIN_LIKE"/>
    <property type="match status" value="1"/>
</dbReference>
<dbReference type="InterPro" id="IPR008254">
    <property type="entry name" value="Flavodoxin/NO_synth"/>
</dbReference>
<dbReference type="AlphaFoldDB" id="A0A7S8E513"/>
<dbReference type="KEGG" id="pmet:G4Y79_12345"/>
<reference evidence="2 3" key="1">
    <citation type="submission" date="2020-02" db="EMBL/GenBank/DDBJ databases">
        <authorList>
            <person name="Zheng R.K."/>
            <person name="Sun C.M."/>
        </authorList>
    </citation>
    <scope>NUCLEOTIDE SEQUENCE [LARGE SCALE GENOMIC DNA]</scope>
    <source>
        <strain evidence="3">rifampicinis</strain>
    </source>
</reference>
<dbReference type="InterPro" id="IPR029039">
    <property type="entry name" value="Flavoprotein-like_sf"/>
</dbReference>
<protein>
    <submittedName>
        <fullName evidence="2">Flavodoxin domain-containing protein</fullName>
    </submittedName>
</protein>
<accession>A0A7S8E513</accession>
<dbReference type="GO" id="GO:0070819">
    <property type="term" value="F:menaquinone-dependent protoporphyrinogen oxidase activity"/>
    <property type="evidence" value="ECO:0007669"/>
    <property type="project" value="TreeGrafter"/>
</dbReference>
<dbReference type="PANTHER" id="PTHR38030:SF2">
    <property type="entry name" value="PROTOPORPHYRINOGEN IX DEHYDROGENASE [QUINONE]"/>
    <property type="match status" value="1"/>
</dbReference>
<sequence length="175" mass="19665">MKNTVLVAYATRYGSTQEVAESIAQTLYEQGFLAEIQPMQSVQILTRFDAVVLGAPMYIGKWHPDAHRFVVEHQDALKQQHVAIFALGPISTDKEEMLGSRHQLEEELKRYDWLKTVSCEMFVGRYDPAKLSIAHKLLAALPASPLHGVSATDYRNWDAIREWASALPKKLKAAG</sequence>
<evidence type="ECO:0000259" key="1">
    <source>
        <dbReference type="PROSITE" id="PS50902"/>
    </source>
</evidence>
<gene>
    <name evidence="2" type="ORF">G4Y79_12345</name>
</gene>
<evidence type="ECO:0000313" key="3">
    <source>
        <dbReference type="Proteomes" id="UP000594468"/>
    </source>
</evidence>
<dbReference type="InterPro" id="IPR052200">
    <property type="entry name" value="Protoporphyrinogen_IX_DH"/>
</dbReference>
<proteinExistence type="predicted"/>
<dbReference type="EMBL" id="CP062983">
    <property type="protein sequence ID" value="QPC80507.1"/>
    <property type="molecule type" value="Genomic_DNA"/>
</dbReference>
<dbReference type="PANTHER" id="PTHR38030">
    <property type="entry name" value="PROTOPORPHYRINOGEN IX DEHYDROGENASE [MENAQUINONE]"/>
    <property type="match status" value="1"/>
</dbReference>
<feature type="domain" description="Flavodoxin-like" evidence="1">
    <location>
        <begin position="5"/>
        <end position="175"/>
    </location>
</feature>
<organism evidence="2 3">
    <name type="scientific">Phototrophicus methaneseepsis</name>
    <dbReference type="NCBI Taxonomy" id="2710758"/>
    <lineage>
        <taxon>Bacteria</taxon>
        <taxon>Bacillati</taxon>
        <taxon>Chloroflexota</taxon>
        <taxon>Candidatus Thermofontia</taxon>
        <taxon>Phototrophicales</taxon>
        <taxon>Phototrophicaceae</taxon>
        <taxon>Phototrophicus</taxon>
    </lineage>
</organism>
<name>A0A7S8E513_9CHLR</name>
<dbReference type="Proteomes" id="UP000594468">
    <property type="component" value="Chromosome"/>
</dbReference>
<dbReference type="GO" id="GO:0006783">
    <property type="term" value="P:heme biosynthetic process"/>
    <property type="evidence" value="ECO:0007669"/>
    <property type="project" value="TreeGrafter"/>
</dbReference>
<dbReference type="Pfam" id="PF12724">
    <property type="entry name" value="Flavodoxin_5"/>
    <property type="match status" value="1"/>
</dbReference>
<dbReference type="Gene3D" id="3.40.50.360">
    <property type="match status" value="1"/>
</dbReference>
<dbReference type="GO" id="GO:0010181">
    <property type="term" value="F:FMN binding"/>
    <property type="evidence" value="ECO:0007669"/>
    <property type="project" value="InterPro"/>
</dbReference>